<protein>
    <recommendedName>
        <fullName evidence="10">Ribosomal RNA small subunit methyltransferase E</fullName>
        <ecNumber evidence="10">2.1.1.193</ecNumber>
    </recommendedName>
</protein>
<dbReference type="Proteomes" id="UP000042527">
    <property type="component" value="Unassembled WGS sequence"/>
</dbReference>
<keyword evidence="5 10" id="KW-0489">Methyltransferase</keyword>
<comment type="subcellular location">
    <subcellularLocation>
        <location evidence="1 10">Cytoplasm</location>
    </subcellularLocation>
</comment>
<dbReference type="InterPro" id="IPR046886">
    <property type="entry name" value="RsmE_MTase_dom"/>
</dbReference>
<evidence type="ECO:0000256" key="4">
    <source>
        <dbReference type="ARBA" id="ARBA00022552"/>
    </source>
</evidence>
<keyword evidence="7 10" id="KW-0949">S-adenosyl-L-methionine</keyword>
<dbReference type="Pfam" id="PF04452">
    <property type="entry name" value="Methyltrans_RNA"/>
    <property type="match status" value="1"/>
</dbReference>
<evidence type="ECO:0000313" key="12">
    <source>
        <dbReference type="EMBL" id="CEM62357.1"/>
    </source>
</evidence>
<dbReference type="InterPro" id="IPR029028">
    <property type="entry name" value="Alpha/beta_knot_MTases"/>
</dbReference>
<dbReference type="NCBIfam" id="TIGR00046">
    <property type="entry name" value="RsmE family RNA methyltransferase"/>
    <property type="match status" value="1"/>
</dbReference>
<dbReference type="EMBL" id="CDNC01000024">
    <property type="protein sequence ID" value="CEM62357.1"/>
    <property type="molecule type" value="Genomic_DNA"/>
</dbReference>
<reference evidence="13 15" key="3">
    <citation type="submission" date="2019-08" db="EMBL/GenBank/DDBJ databases">
        <authorList>
            <person name="Kuhnert P."/>
        </authorList>
    </citation>
    <scope>NUCLEOTIDE SEQUENCE [LARGE SCALE GENOMIC DNA]</scope>
    <source>
        <strain evidence="13 15">B36.5</strain>
    </source>
</reference>
<keyword evidence="4 10" id="KW-0698">rRNA processing</keyword>
<keyword evidence="3 10" id="KW-0963">Cytoplasm</keyword>
<evidence type="ECO:0000256" key="8">
    <source>
        <dbReference type="ARBA" id="ARBA00025699"/>
    </source>
</evidence>
<comment type="catalytic activity">
    <reaction evidence="9 10">
        <text>uridine(1498) in 16S rRNA + S-adenosyl-L-methionine = N(3)-methyluridine(1498) in 16S rRNA + S-adenosyl-L-homocysteine + H(+)</text>
        <dbReference type="Rhea" id="RHEA:42920"/>
        <dbReference type="Rhea" id="RHEA-COMP:10283"/>
        <dbReference type="Rhea" id="RHEA-COMP:10284"/>
        <dbReference type="ChEBI" id="CHEBI:15378"/>
        <dbReference type="ChEBI" id="CHEBI:57856"/>
        <dbReference type="ChEBI" id="CHEBI:59789"/>
        <dbReference type="ChEBI" id="CHEBI:65315"/>
        <dbReference type="ChEBI" id="CHEBI:74502"/>
        <dbReference type="EC" id="2.1.1.193"/>
    </reaction>
</comment>
<reference evidence="14" key="1">
    <citation type="submission" date="2015-01" db="EMBL/GenBank/DDBJ databases">
        <authorList>
            <person name="Manzoor Shahid"/>
            <person name="Zubair Saima"/>
        </authorList>
    </citation>
    <scope>NUCLEOTIDE SEQUENCE [LARGE SCALE GENOMIC DNA]</scope>
    <source>
        <strain evidence="14">V1</strain>
    </source>
</reference>
<dbReference type="OrthoDB" id="9815641at2"/>
<evidence type="ECO:0000256" key="9">
    <source>
        <dbReference type="ARBA" id="ARBA00047944"/>
    </source>
</evidence>
<dbReference type="InterPro" id="IPR029026">
    <property type="entry name" value="tRNA_m1G_MTases_N"/>
</dbReference>
<proteinExistence type="inferred from homology"/>
<evidence type="ECO:0000256" key="10">
    <source>
        <dbReference type="PIRNR" id="PIRNR015601"/>
    </source>
</evidence>
<dbReference type="SUPFAM" id="SSF88697">
    <property type="entry name" value="PUA domain-like"/>
    <property type="match status" value="1"/>
</dbReference>
<dbReference type="EMBL" id="CP042817">
    <property type="protein sequence ID" value="QEJ99431.1"/>
    <property type="molecule type" value="Genomic_DNA"/>
</dbReference>
<evidence type="ECO:0000256" key="5">
    <source>
        <dbReference type="ARBA" id="ARBA00022603"/>
    </source>
</evidence>
<sequence>MKQLLVNAEVDVDGTVKLSGKDYHYLATVLRKRIGDIVILDLPSCGTVAAEIIDIRAQKKELDLQIKTGLEGLTQPPPFEIVLLQWLIRGQKMDSVIRQATELGVSRIIPIAGEFSLIKEENEKQTERRRRIIKEARQQSGSVIQTEISSVQTLDCALKNLNTAYQKSSIVKLLFTEKKSADSMLHTCLSSRPKTVIIAIGAEGGMSVQEVTGLKNAGFIPVHLHTNILRAETAAITACAAVHTILSEGETWQLPE</sequence>
<dbReference type="GO" id="GO:0005737">
    <property type="term" value="C:cytoplasm"/>
    <property type="evidence" value="ECO:0007669"/>
    <property type="project" value="UniProtKB-SubCell"/>
</dbReference>
<accession>A0A0B7GXN5</accession>
<dbReference type="SUPFAM" id="SSF75217">
    <property type="entry name" value="alpha/beta knot"/>
    <property type="match status" value="1"/>
</dbReference>
<evidence type="ECO:0000259" key="11">
    <source>
        <dbReference type="Pfam" id="PF04452"/>
    </source>
</evidence>
<dbReference type="InterPro" id="IPR015947">
    <property type="entry name" value="PUA-like_sf"/>
</dbReference>
<dbReference type="Proteomes" id="UP000323594">
    <property type="component" value="Chromosome"/>
</dbReference>
<dbReference type="EC" id="2.1.1.193" evidence="10"/>
<dbReference type="PIRSF" id="PIRSF015601">
    <property type="entry name" value="MTase_slr0722"/>
    <property type="match status" value="1"/>
</dbReference>
<name>A0A0B7GXN5_TREPH</name>
<dbReference type="PANTHER" id="PTHR30027">
    <property type="entry name" value="RIBOSOMAL RNA SMALL SUBUNIT METHYLTRANSFERASE E"/>
    <property type="match status" value="1"/>
</dbReference>
<evidence type="ECO:0000313" key="13">
    <source>
        <dbReference type="EMBL" id="QEJ99431.1"/>
    </source>
</evidence>
<dbReference type="AlphaFoldDB" id="A0A0B7GXN5"/>
<comment type="similarity">
    <text evidence="2 10">Belongs to the RNA methyltransferase RsmE family.</text>
</comment>
<comment type="function">
    <text evidence="8 10">Specifically methylates the N3 position of the uracil ring of uridine 1498 (m3U1498) in 16S rRNA. Acts on the fully assembled 30S ribosomal subunit.</text>
</comment>
<evidence type="ECO:0000313" key="14">
    <source>
        <dbReference type="Proteomes" id="UP000042527"/>
    </source>
</evidence>
<dbReference type="GO" id="GO:0070475">
    <property type="term" value="P:rRNA base methylation"/>
    <property type="evidence" value="ECO:0007669"/>
    <property type="project" value="TreeGrafter"/>
</dbReference>
<feature type="domain" description="Ribosomal RNA small subunit methyltransferase E methyltransferase" evidence="11">
    <location>
        <begin position="77"/>
        <end position="242"/>
    </location>
</feature>
<dbReference type="GeneID" id="57751778"/>
<evidence type="ECO:0000256" key="6">
    <source>
        <dbReference type="ARBA" id="ARBA00022679"/>
    </source>
</evidence>
<evidence type="ECO:0000256" key="3">
    <source>
        <dbReference type="ARBA" id="ARBA00022490"/>
    </source>
</evidence>
<gene>
    <name evidence="13" type="ORF">FUT82_16505</name>
    <name evidence="12" type="ORF">TPHV1_300008</name>
</gene>
<dbReference type="InterPro" id="IPR006700">
    <property type="entry name" value="RsmE"/>
</dbReference>
<evidence type="ECO:0000313" key="15">
    <source>
        <dbReference type="Proteomes" id="UP000323594"/>
    </source>
</evidence>
<reference evidence="12" key="2">
    <citation type="submission" date="2015-01" db="EMBL/GenBank/DDBJ databases">
        <authorList>
            <person name="Xiang T."/>
            <person name="Song Y."/>
            <person name="Huang L."/>
            <person name="Wang B."/>
            <person name="Wu P."/>
        </authorList>
    </citation>
    <scope>NUCLEOTIDE SEQUENCE [LARGE SCALE GENOMIC DNA]</scope>
    <source>
        <strain evidence="12">V1</strain>
    </source>
</reference>
<dbReference type="CDD" id="cd18084">
    <property type="entry name" value="RsmE-like"/>
    <property type="match status" value="1"/>
</dbReference>
<dbReference type="PANTHER" id="PTHR30027:SF3">
    <property type="entry name" value="16S RRNA (URACIL(1498)-N(3))-METHYLTRANSFERASE"/>
    <property type="match status" value="1"/>
</dbReference>
<keyword evidence="6 10" id="KW-0808">Transferase</keyword>
<evidence type="ECO:0000256" key="2">
    <source>
        <dbReference type="ARBA" id="ARBA00005528"/>
    </source>
</evidence>
<evidence type="ECO:0000256" key="7">
    <source>
        <dbReference type="ARBA" id="ARBA00022691"/>
    </source>
</evidence>
<dbReference type="GO" id="GO:0070042">
    <property type="term" value="F:rRNA (uridine-N3-)-methyltransferase activity"/>
    <property type="evidence" value="ECO:0007669"/>
    <property type="project" value="TreeGrafter"/>
</dbReference>
<keyword evidence="14" id="KW-1185">Reference proteome</keyword>
<dbReference type="Gene3D" id="3.40.1280.10">
    <property type="match status" value="1"/>
</dbReference>
<dbReference type="RefSeq" id="WP_024752866.1">
    <property type="nucleotide sequence ID" value="NZ_CDNC01000024.1"/>
</dbReference>
<organism evidence="12 14">
    <name type="scientific">Treponema phagedenis</name>
    <dbReference type="NCBI Taxonomy" id="162"/>
    <lineage>
        <taxon>Bacteria</taxon>
        <taxon>Pseudomonadati</taxon>
        <taxon>Spirochaetota</taxon>
        <taxon>Spirochaetia</taxon>
        <taxon>Spirochaetales</taxon>
        <taxon>Treponemataceae</taxon>
        <taxon>Treponema</taxon>
    </lineage>
</organism>
<evidence type="ECO:0000256" key="1">
    <source>
        <dbReference type="ARBA" id="ARBA00004496"/>
    </source>
</evidence>